<reference evidence="1" key="2">
    <citation type="submission" date="2021-10" db="EMBL/GenBank/DDBJ databases">
        <title>Genome of Winogradskyella sp. E313.</title>
        <authorList>
            <person name="Zhou Y."/>
        </authorList>
    </citation>
    <scope>NUCLEOTIDE SEQUENCE</scope>
    <source>
        <strain evidence="1">E313</strain>
    </source>
</reference>
<evidence type="ECO:0000313" key="1">
    <source>
        <dbReference type="EMBL" id="MCC1485440.1"/>
    </source>
</evidence>
<dbReference type="Proteomes" id="UP000778797">
    <property type="component" value="Unassembled WGS sequence"/>
</dbReference>
<evidence type="ECO:0000313" key="2">
    <source>
        <dbReference type="Proteomes" id="UP000778797"/>
    </source>
</evidence>
<keyword evidence="2" id="KW-1185">Reference proteome</keyword>
<reference evidence="1" key="1">
    <citation type="submission" date="2021-03" db="EMBL/GenBank/DDBJ databases">
        <authorList>
            <person name="Ping X."/>
        </authorList>
    </citation>
    <scope>NUCLEOTIDE SEQUENCE</scope>
    <source>
        <strain evidence="1">E313</strain>
    </source>
</reference>
<proteinExistence type="predicted"/>
<dbReference type="EMBL" id="JAFMPT010000023">
    <property type="protein sequence ID" value="MCC1485440.1"/>
    <property type="molecule type" value="Genomic_DNA"/>
</dbReference>
<name>A0ABS8EQF0_9FLAO</name>
<accession>A0ABS8EQF0</accession>
<dbReference type="RefSeq" id="WP_227477932.1">
    <property type="nucleotide sequence ID" value="NZ_JAFMPT010000023.1"/>
</dbReference>
<gene>
    <name evidence="1" type="ORF">J1C55_12615</name>
</gene>
<organism evidence="1 2">
    <name type="scientific">Winogradskyella immobilis</name>
    <dbReference type="NCBI Taxonomy" id="2816852"/>
    <lineage>
        <taxon>Bacteria</taxon>
        <taxon>Pseudomonadati</taxon>
        <taxon>Bacteroidota</taxon>
        <taxon>Flavobacteriia</taxon>
        <taxon>Flavobacteriales</taxon>
        <taxon>Flavobacteriaceae</taxon>
        <taxon>Winogradskyella</taxon>
    </lineage>
</organism>
<protein>
    <submittedName>
        <fullName evidence="1">Uncharacterized protein</fullName>
    </submittedName>
</protein>
<comment type="caution">
    <text evidence="1">The sequence shown here is derived from an EMBL/GenBank/DDBJ whole genome shotgun (WGS) entry which is preliminary data.</text>
</comment>
<sequence length="326" mass="36526">MSYLNTFSHPIFKVKYKAIILLVFTSMFAHTQSLNSNGGLLLKTEITLGNQNKTVKLSVFGIGTLNYGDASLEAGFSLFSGQLFQRHTKQKKGLFYGYDVFVLGGTGDNSNLLAASLFANNQTLLFSNSPSGSFNGIGFGFQKEFLPDDLKIFNLRRGKVIMRFSDNNHSFKIVFTNDFRLYPLFNGQGTDYGQTGGIEFGFSKIRSRQSAYQIGVGLELFTAKADYSKTPLNPINSDDGRKNVWYTLNPYKDLFYTNLYAIGSYQSNHFQSSLKLGLNSQKLGAFVQNKLHDNFGLNPRFPWQVDKKDTLIIEASASAFNTWTDD</sequence>